<organism evidence="1 2">
    <name type="scientific">Thalictrum thalictroides</name>
    <name type="common">Rue-anemone</name>
    <name type="synonym">Anemone thalictroides</name>
    <dbReference type="NCBI Taxonomy" id="46969"/>
    <lineage>
        <taxon>Eukaryota</taxon>
        <taxon>Viridiplantae</taxon>
        <taxon>Streptophyta</taxon>
        <taxon>Embryophyta</taxon>
        <taxon>Tracheophyta</taxon>
        <taxon>Spermatophyta</taxon>
        <taxon>Magnoliopsida</taxon>
        <taxon>Ranunculales</taxon>
        <taxon>Ranunculaceae</taxon>
        <taxon>Thalictroideae</taxon>
        <taxon>Thalictrum</taxon>
    </lineage>
</organism>
<comment type="caution">
    <text evidence="1">The sequence shown here is derived from an EMBL/GenBank/DDBJ whole genome shotgun (WGS) entry which is preliminary data.</text>
</comment>
<reference evidence="1 2" key="1">
    <citation type="submission" date="2020-06" db="EMBL/GenBank/DDBJ databases">
        <title>Transcriptomic and genomic resources for Thalictrum thalictroides and T. hernandezii: Facilitating candidate gene discovery in an emerging model plant lineage.</title>
        <authorList>
            <person name="Arias T."/>
            <person name="Riano-Pachon D.M."/>
            <person name="Di Stilio V.S."/>
        </authorList>
    </citation>
    <scope>NUCLEOTIDE SEQUENCE [LARGE SCALE GENOMIC DNA]</scope>
    <source>
        <strain evidence="2">cv. WT478/WT964</strain>
        <tissue evidence="1">Leaves</tissue>
    </source>
</reference>
<sequence>MIEVTYSMLEIGFKLPLEREVAKLLAYYDVAPIQMPLSFWLLMARARKFEDTYGRRFGFSEVARLGKLVHRENYFRIEFQDQDRRFDGFPTCKKVARRNRYIISGDWNRTEFQVRNVRRGKNLDLFIFKI</sequence>
<keyword evidence="2" id="KW-1185">Reference proteome</keyword>
<evidence type="ECO:0000313" key="1">
    <source>
        <dbReference type="EMBL" id="KAF5194093.1"/>
    </source>
</evidence>
<protein>
    <submittedName>
        <fullName evidence="1">Uncharacterized protein</fullName>
    </submittedName>
</protein>
<gene>
    <name evidence="1" type="ORF">FRX31_016321</name>
</gene>
<name>A0A7J6WAV1_THATH</name>
<dbReference type="AlphaFoldDB" id="A0A7J6WAV1"/>
<accession>A0A7J6WAV1</accession>
<dbReference type="EMBL" id="JABWDY010019178">
    <property type="protein sequence ID" value="KAF5194093.1"/>
    <property type="molecule type" value="Genomic_DNA"/>
</dbReference>
<proteinExistence type="predicted"/>
<evidence type="ECO:0000313" key="2">
    <source>
        <dbReference type="Proteomes" id="UP000554482"/>
    </source>
</evidence>
<dbReference type="Proteomes" id="UP000554482">
    <property type="component" value="Unassembled WGS sequence"/>
</dbReference>